<accession>K5V7B2</accession>
<dbReference type="HOGENOM" id="CLU_032928_0_0_1"/>
<dbReference type="AlphaFoldDB" id="K5V7B2"/>
<sequence>FDRSWERLPPEMHDYIWSFVESSNNKAEVSRLSLVSRAHSRRFRPRLFASPVLRSEEDCHTLYSIVRSPLSAWLAEHVTTLRFHSTCFPNPPFWMTLVRFLPACWTIDKLNHDPLIPPGRISRTAALKSSLKNITCLKLLHCDFPSFRILLRVLGDIIHLESIDFKHVTWKADPLLIIDTVNNVTNGAFSHVNSIQMRSCTDNVAVPAWIFAAISTHHSFSRRQAAPIAPGETLSLIKFMQNFLGDDMIENSTFDAKDTDAGDSFIDVYTFVGYLSGSKAVEGSDTVTRMRVRLWVQLARSTSPGGDDESWSIHHIFITDSQTTDNYNGNGLYTDYLDSRNWSILPSLLTALPRLQPLEILCQGDRSETNFRAL</sequence>
<protein>
    <submittedName>
        <fullName evidence="1">Uncharacterized protein</fullName>
    </submittedName>
</protein>
<proteinExistence type="predicted"/>
<name>K5V7B2_PHACS</name>
<gene>
    <name evidence="1" type="ORF">PHACADRAFT_72971</name>
</gene>
<evidence type="ECO:0000313" key="2">
    <source>
        <dbReference type="Proteomes" id="UP000008370"/>
    </source>
</evidence>
<organism evidence="1 2">
    <name type="scientific">Phanerochaete carnosa (strain HHB-10118-sp)</name>
    <name type="common">White-rot fungus</name>
    <name type="synonym">Peniophora carnosa</name>
    <dbReference type="NCBI Taxonomy" id="650164"/>
    <lineage>
        <taxon>Eukaryota</taxon>
        <taxon>Fungi</taxon>
        <taxon>Dikarya</taxon>
        <taxon>Basidiomycota</taxon>
        <taxon>Agaricomycotina</taxon>
        <taxon>Agaricomycetes</taxon>
        <taxon>Polyporales</taxon>
        <taxon>Phanerochaetaceae</taxon>
        <taxon>Phanerochaete</taxon>
    </lineage>
</organism>
<dbReference type="RefSeq" id="XP_007393959.1">
    <property type="nucleotide sequence ID" value="XM_007393897.1"/>
</dbReference>
<dbReference type="GeneID" id="18920281"/>
<feature type="non-terminal residue" evidence="1">
    <location>
        <position position="374"/>
    </location>
</feature>
<feature type="non-terminal residue" evidence="1">
    <location>
        <position position="1"/>
    </location>
</feature>
<dbReference type="InParanoid" id="K5V7B2"/>
<keyword evidence="2" id="KW-1185">Reference proteome</keyword>
<evidence type="ECO:0000313" key="1">
    <source>
        <dbReference type="EMBL" id="EKM58656.1"/>
    </source>
</evidence>
<dbReference type="KEGG" id="pco:PHACADRAFT_72971"/>
<dbReference type="EMBL" id="JH930470">
    <property type="protein sequence ID" value="EKM58656.1"/>
    <property type="molecule type" value="Genomic_DNA"/>
</dbReference>
<reference evidence="1 2" key="1">
    <citation type="journal article" date="2012" name="BMC Genomics">
        <title>Comparative genomics of the white-rot fungi, Phanerochaete carnosa and P. chrysosporium, to elucidate the genetic basis of the distinct wood types they colonize.</title>
        <authorList>
            <person name="Suzuki H."/>
            <person name="MacDonald J."/>
            <person name="Syed K."/>
            <person name="Salamov A."/>
            <person name="Hori C."/>
            <person name="Aerts A."/>
            <person name="Henrissat B."/>
            <person name="Wiebenga A."/>
            <person name="vanKuyk P.A."/>
            <person name="Barry K."/>
            <person name="Lindquist E."/>
            <person name="LaButti K."/>
            <person name="Lapidus A."/>
            <person name="Lucas S."/>
            <person name="Coutinho P."/>
            <person name="Gong Y."/>
            <person name="Samejima M."/>
            <person name="Mahadevan R."/>
            <person name="Abou-Zaid M."/>
            <person name="de Vries R.P."/>
            <person name="Igarashi K."/>
            <person name="Yadav J.S."/>
            <person name="Grigoriev I.V."/>
            <person name="Master E.R."/>
        </authorList>
    </citation>
    <scope>NUCLEOTIDE SEQUENCE [LARGE SCALE GENOMIC DNA]</scope>
    <source>
        <strain evidence="1 2">HHB-10118-sp</strain>
    </source>
</reference>
<dbReference type="Proteomes" id="UP000008370">
    <property type="component" value="Unassembled WGS sequence"/>
</dbReference>
<dbReference type="OrthoDB" id="2547444at2759"/>